<name>A0A5A7S9A2_9NOCA</name>
<comment type="similarity">
    <text evidence="1">Belongs to the WXG100 family.</text>
</comment>
<evidence type="ECO:0000313" key="2">
    <source>
        <dbReference type="EMBL" id="KAA0021487.1"/>
    </source>
</evidence>
<sequence length="93" mass="10369">MSMTYNFASISALADALNGQSSQISARHDELQNYVNGLKASWDGNAQNAFADVQRRWDEAQFEMNDVLRQISATARNAGEDMHNTENRAASSW</sequence>
<gene>
    <name evidence="2" type="ORF">FOY51_18210</name>
</gene>
<dbReference type="EMBL" id="VLNY01000009">
    <property type="protein sequence ID" value="KAA0021487.1"/>
    <property type="molecule type" value="Genomic_DNA"/>
</dbReference>
<dbReference type="Pfam" id="PF06013">
    <property type="entry name" value="WXG100"/>
    <property type="match status" value="1"/>
</dbReference>
<dbReference type="InterPro" id="IPR010310">
    <property type="entry name" value="T7SS_ESAT-6-like"/>
</dbReference>
<evidence type="ECO:0000256" key="1">
    <source>
        <dbReference type="RuleBase" id="RU362001"/>
    </source>
</evidence>
<comment type="caution">
    <text evidence="2">The sequence shown here is derived from an EMBL/GenBank/DDBJ whole genome shotgun (WGS) entry which is preliminary data.</text>
</comment>
<organism evidence="2 3">
    <name type="scientific">Antrihabitans cavernicola</name>
    <dbReference type="NCBI Taxonomy" id="2495913"/>
    <lineage>
        <taxon>Bacteria</taxon>
        <taxon>Bacillati</taxon>
        <taxon>Actinomycetota</taxon>
        <taxon>Actinomycetes</taxon>
        <taxon>Mycobacteriales</taxon>
        <taxon>Nocardiaceae</taxon>
        <taxon>Antrihabitans</taxon>
    </lineage>
</organism>
<dbReference type="RefSeq" id="WP_149431692.1">
    <property type="nucleotide sequence ID" value="NZ_VLNY01000009.1"/>
</dbReference>
<accession>A0A5A7S9A2</accession>
<dbReference type="SUPFAM" id="SSF140453">
    <property type="entry name" value="EsxAB dimer-like"/>
    <property type="match status" value="1"/>
</dbReference>
<protein>
    <recommendedName>
        <fullName evidence="1">ESAT-6-like protein</fullName>
    </recommendedName>
</protein>
<dbReference type="Proteomes" id="UP000322244">
    <property type="component" value="Unassembled WGS sequence"/>
</dbReference>
<dbReference type="InterPro" id="IPR036689">
    <property type="entry name" value="ESAT-6-like_sf"/>
</dbReference>
<dbReference type="AlphaFoldDB" id="A0A5A7S9A2"/>
<dbReference type="OrthoDB" id="4554345at2"/>
<proteinExistence type="inferred from homology"/>
<dbReference type="Gene3D" id="1.10.287.1060">
    <property type="entry name" value="ESAT-6-like"/>
    <property type="match status" value="1"/>
</dbReference>
<keyword evidence="3" id="KW-1185">Reference proteome</keyword>
<evidence type="ECO:0000313" key="3">
    <source>
        <dbReference type="Proteomes" id="UP000322244"/>
    </source>
</evidence>
<dbReference type="NCBIfam" id="TIGR03930">
    <property type="entry name" value="WXG100_ESAT6"/>
    <property type="match status" value="1"/>
</dbReference>
<reference evidence="2 3" key="1">
    <citation type="submission" date="2019-07" db="EMBL/GenBank/DDBJ databases">
        <title>Rhodococcus cavernicolus sp. nov., isolated from a cave.</title>
        <authorList>
            <person name="Lee S.D."/>
        </authorList>
    </citation>
    <scope>NUCLEOTIDE SEQUENCE [LARGE SCALE GENOMIC DNA]</scope>
    <source>
        <strain evidence="2 3">C1-24</strain>
    </source>
</reference>